<dbReference type="STRING" id="281090.Lxx07300"/>
<reference evidence="7 8" key="1">
    <citation type="journal article" date="2004" name="Mol. Plant Microbe Interact.">
        <title>The genome sequence of the Gram-positive sugarcane pathogen Leifsonia xyli subsp. xyli.</title>
        <authorList>
            <person name="Monteiro-Vitorello C.B."/>
            <person name="Camargo L.E.A."/>
            <person name="Van Sluys M.A."/>
            <person name="Kitajima J.P."/>
            <person name="Truffi D."/>
            <person name="do Amaral A.M."/>
            <person name="Harakava R."/>
            <person name="de Oliveira J.C.F."/>
            <person name="Wood D."/>
            <person name="de Oliveira M.C."/>
            <person name="Miyaki C.Y."/>
            <person name="Takita M.A."/>
            <person name="da Silva A.C.R."/>
            <person name="Furlan L.R."/>
            <person name="Carraro D.M."/>
            <person name="Camarotte G."/>
            <person name="Almeida N.F. Jr."/>
            <person name="Carrer H."/>
            <person name="Coutinho L.L."/>
            <person name="El-Dorry H.A."/>
            <person name="Ferro M.I.T."/>
            <person name="Gagliardi P.R."/>
            <person name="Giglioti E."/>
            <person name="Goldman M.H.S."/>
            <person name="Goldman G.H."/>
            <person name="Kimura E.T."/>
            <person name="Ferro E.S."/>
            <person name="Kuramae E.E."/>
            <person name="Lemos E.G.M."/>
            <person name="Lemos M.V.F."/>
            <person name="Mauro S.M.Z."/>
            <person name="Machado M.A."/>
            <person name="Marino C.L."/>
            <person name="Menck C.F."/>
            <person name="Nunes L.R."/>
            <person name="Oliveira R.C."/>
            <person name="Pereira G.G."/>
            <person name="Siqueira W."/>
            <person name="de Souza A.A."/>
            <person name="Tsai S.M."/>
            <person name="Zanca A.S."/>
            <person name="Simpson A.J.G."/>
            <person name="Brumbley S.M."/>
            <person name="Setubal J.C."/>
        </authorList>
    </citation>
    <scope>NUCLEOTIDE SEQUENCE [LARGE SCALE GENOMIC DNA]</scope>
    <source>
        <strain evidence="7 8">CTCB07</strain>
    </source>
</reference>
<gene>
    <name evidence="7" type="primary">sorC</name>
    <name evidence="7" type="ordered locus">Lxx07300</name>
</gene>
<evidence type="ECO:0000256" key="3">
    <source>
        <dbReference type="ARBA" id="ARBA00023125"/>
    </source>
</evidence>
<feature type="compositionally biased region" description="Basic and acidic residues" evidence="5">
    <location>
        <begin position="329"/>
        <end position="342"/>
    </location>
</feature>
<dbReference type="PANTHER" id="PTHR34294">
    <property type="entry name" value="TRANSCRIPTIONAL REGULATOR-RELATED"/>
    <property type="match status" value="1"/>
</dbReference>
<dbReference type="Gene3D" id="3.40.50.1360">
    <property type="match status" value="1"/>
</dbReference>
<evidence type="ECO:0000256" key="4">
    <source>
        <dbReference type="ARBA" id="ARBA00023163"/>
    </source>
</evidence>
<dbReference type="eggNOG" id="COG2390">
    <property type="taxonomic scope" value="Bacteria"/>
</dbReference>
<evidence type="ECO:0000259" key="6">
    <source>
        <dbReference type="Pfam" id="PF04198"/>
    </source>
</evidence>
<evidence type="ECO:0000256" key="5">
    <source>
        <dbReference type="SAM" id="MobiDB-lite"/>
    </source>
</evidence>
<protein>
    <submittedName>
        <fullName evidence="7">Transcriptional regulator, sugar-binding family</fullName>
    </submittedName>
</protein>
<dbReference type="InterPro" id="IPR037171">
    <property type="entry name" value="NagB/RpiA_transferase-like"/>
</dbReference>
<proteinExistence type="inferred from homology"/>
<dbReference type="EMBL" id="AE016822">
    <property type="protein sequence ID" value="AAT88658.1"/>
    <property type="molecule type" value="Genomic_DNA"/>
</dbReference>
<evidence type="ECO:0000313" key="7">
    <source>
        <dbReference type="EMBL" id="AAT88658.1"/>
    </source>
</evidence>
<dbReference type="InterPro" id="IPR036388">
    <property type="entry name" value="WH-like_DNA-bd_sf"/>
</dbReference>
<feature type="compositionally biased region" description="Basic residues" evidence="5">
    <location>
        <begin position="344"/>
        <end position="362"/>
    </location>
</feature>
<dbReference type="PANTHER" id="PTHR34294:SF1">
    <property type="entry name" value="TRANSCRIPTIONAL REGULATOR LSRR"/>
    <property type="match status" value="1"/>
</dbReference>
<dbReference type="Proteomes" id="UP000001306">
    <property type="component" value="Chromosome"/>
</dbReference>
<evidence type="ECO:0000256" key="2">
    <source>
        <dbReference type="ARBA" id="ARBA00023015"/>
    </source>
</evidence>
<dbReference type="Pfam" id="PF04198">
    <property type="entry name" value="Sugar-bind"/>
    <property type="match status" value="1"/>
</dbReference>
<dbReference type="Gene3D" id="1.10.10.10">
    <property type="entry name" value="Winged helix-like DNA-binding domain superfamily/Winged helix DNA-binding domain"/>
    <property type="match status" value="1"/>
</dbReference>
<dbReference type="InterPro" id="IPR007324">
    <property type="entry name" value="Sugar-bd_dom_put"/>
</dbReference>
<name>Q6AG37_LEIXX</name>
<organism evidence="7 8">
    <name type="scientific">Leifsonia xyli subsp. xyli (strain CTCB07)</name>
    <dbReference type="NCBI Taxonomy" id="281090"/>
    <lineage>
        <taxon>Bacteria</taxon>
        <taxon>Bacillati</taxon>
        <taxon>Actinomycetota</taxon>
        <taxon>Actinomycetes</taxon>
        <taxon>Micrococcales</taxon>
        <taxon>Microbacteriaceae</taxon>
        <taxon>Leifsonia</taxon>
    </lineage>
</organism>
<keyword evidence="4" id="KW-0804">Transcription</keyword>
<keyword evidence="8" id="KW-1185">Reference proteome</keyword>
<dbReference type="KEGG" id="lxx:Lxx07300"/>
<sequence length="406" mass="43395">MALNDTDEILAVKAAELYYEAGKTQDEIGAALSVFRWKAGRLLASARQQGVVRIEIVHPSARKFSLERELCGFFGLADAVVVPSAESDAEAQARVVQAAADYLTTLRPVPRTLGVSWGRTLHAVASRLRPGWATGVDPVQINGSVSRNRQATAAADTPVVIARKAQGTATLLPSPAIFEHAATRRAIEADRSVQSVLELARTASAFLFSAGVVDISSVHVDSGYLSPQDVRAFAEKGAVGDVVGRFITAEGRVAAPVLDSRTLGLGLDDLRNARVSIAVIAGEAKHRIAHAVVASGLCTTLITDEATASDMLGRAPDDRTPTPAQRPPTESRPHCDHRDFPARPRPRVGGPRRRDPRRRPHRGFAAPLPERDSGRGRGRPRTAPPHSERAPSRPPAKPGRSTRSSS</sequence>
<dbReference type="AlphaFoldDB" id="Q6AG37"/>
<comment type="similarity">
    <text evidence="1">Belongs to the SorC transcriptional regulatory family.</text>
</comment>
<dbReference type="SUPFAM" id="SSF100950">
    <property type="entry name" value="NagB/RpiA/CoA transferase-like"/>
    <property type="match status" value="1"/>
</dbReference>
<dbReference type="HOGENOM" id="CLU_054506_0_1_11"/>
<dbReference type="GO" id="GO:0003677">
    <property type="term" value="F:DNA binding"/>
    <property type="evidence" value="ECO:0007669"/>
    <property type="project" value="UniProtKB-KW"/>
</dbReference>
<keyword evidence="2" id="KW-0805">Transcription regulation</keyword>
<dbReference type="InterPro" id="IPR051054">
    <property type="entry name" value="SorC_transcr_regulators"/>
</dbReference>
<evidence type="ECO:0000313" key="8">
    <source>
        <dbReference type="Proteomes" id="UP000001306"/>
    </source>
</evidence>
<keyword evidence="3" id="KW-0238">DNA-binding</keyword>
<evidence type="ECO:0000256" key="1">
    <source>
        <dbReference type="ARBA" id="ARBA00010466"/>
    </source>
</evidence>
<feature type="region of interest" description="Disordered" evidence="5">
    <location>
        <begin position="310"/>
        <end position="406"/>
    </location>
</feature>
<accession>Q6AG37</accession>
<feature type="domain" description="Sugar-binding" evidence="6">
    <location>
        <begin position="62"/>
        <end position="312"/>
    </location>
</feature>
<dbReference type="GO" id="GO:0030246">
    <property type="term" value="F:carbohydrate binding"/>
    <property type="evidence" value="ECO:0007669"/>
    <property type="project" value="InterPro"/>
</dbReference>